<name>A0A8T0QFP5_PANVG</name>
<sequence>MNATFSSWIRCLREQSLPNDLLCVHHQVEEWRQHST</sequence>
<proteinExistence type="predicted"/>
<evidence type="ECO:0000313" key="1">
    <source>
        <dbReference type="EMBL" id="KAG2571649.1"/>
    </source>
</evidence>
<accession>A0A8T0QFP5</accession>
<organism evidence="1 2">
    <name type="scientific">Panicum virgatum</name>
    <name type="common">Blackwell switchgrass</name>
    <dbReference type="NCBI Taxonomy" id="38727"/>
    <lineage>
        <taxon>Eukaryota</taxon>
        <taxon>Viridiplantae</taxon>
        <taxon>Streptophyta</taxon>
        <taxon>Embryophyta</taxon>
        <taxon>Tracheophyta</taxon>
        <taxon>Spermatophyta</taxon>
        <taxon>Magnoliopsida</taxon>
        <taxon>Liliopsida</taxon>
        <taxon>Poales</taxon>
        <taxon>Poaceae</taxon>
        <taxon>PACMAD clade</taxon>
        <taxon>Panicoideae</taxon>
        <taxon>Panicodae</taxon>
        <taxon>Paniceae</taxon>
        <taxon>Panicinae</taxon>
        <taxon>Panicum</taxon>
        <taxon>Panicum sect. Hiantes</taxon>
    </lineage>
</organism>
<reference evidence="1 2" key="1">
    <citation type="submission" date="2020-05" db="EMBL/GenBank/DDBJ databases">
        <title>WGS assembly of Panicum virgatum.</title>
        <authorList>
            <person name="Lovell J.T."/>
            <person name="Jenkins J."/>
            <person name="Shu S."/>
            <person name="Juenger T.E."/>
            <person name="Schmutz J."/>
        </authorList>
    </citation>
    <scope>NUCLEOTIDE SEQUENCE [LARGE SCALE GENOMIC DNA]</scope>
    <source>
        <strain evidence="2">cv. AP13</strain>
    </source>
</reference>
<dbReference type="AlphaFoldDB" id="A0A8T0QFP5"/>
<comment type="caution">
    <text evidence="1">The sequence shown here is derived from an EMBL/GenBank/DDBJ whole genome shotgun (WGS) entry which is preliminary data.</text>
</comment>
<protein>
    <submittedName>
        <fullName evidence="1">Uncharacterized protein</fullName>
    </submittedName>
</protein>
<gene>
    <name evidence="1" type="ORF">PVAP13_7KG114400</name>
</gene>
<dbReference type="EMBL" id="CM029049">
    <property type="protein sequence ID" value="KAG2571649.1"/>
    <property type="molecule type" value="Genomic_DNA"/>
</dbReference>
<keyword evidence="2" id="KW-1185">Reference proteome</keyword>
<evidence type="ECO:0000313" key="2">
    <source>
        <dbReference type="Proteomes" id="UP000823388"/>
    </source>
</evidence>
<dbReference type="Proteomes" id="UP000823388">
    <property type="component" value="Chromosome 7K"/>
</dbReference>